<evidence type="ECO:0000256" key="5">
    <source>
        <dbReference type="ARBA" id="ARBA00022737"/>
    </source>
</evidence>
<dbReference type="GO" id="GO:0006338">
    <property type="term" value="P:chromatin remodeling"/>
    <property type="evidence" value="ECO:0007669"/>
    <property type="project" value="InterPro"/>
</dbReference>
<evidence type="ECO:0000259" key="13">
    <source>
        <dbReference type="Pfam" id="PF07569"/>
    </source>
</evidence>
<accession>A0A9P8AI48</accession>
<organism evidence="14 15">
    <name type="scientific">Scheffersomyces spartinae</name>
    <dbReference type="NCBI Taxonomy" id="45513"/>
    <lineage>
        <taxon>Eukaryota</taxon>
        <taxon>Fungi</taxon>
        <taxon>Dikarya</taxon>
        <taxon>Ascomycota</taxon>
        <taxon>Saccharomycotina</taxon>
        <taxon>Pichiomycetes</taxon>
        <taxon>Debaryomycetaceae</taxon>
        <taxon>Scheffersomyces</taxon>
    </lineage>
</organism>
<proteinExistence type="inferred from homology"/>
<feature type="repeat" description="WD" evidence="10">
    <location>
        <begin position="8"/>
        <end position="40"/>
    </location>
</feature>
<evidence type="ECO:0000256" key="8">
    <source>
        <dbReference type="ARBA" id="ARBA00023163"/>
    </source>
</evidence>
<feature type="domain" description="Protein HIRA-like C-terminal" evidence="13">
    <location>
        <begin position="726"/>
        <end position="951"/>
    </location>
</feature>
<evidence type="ECO:0000256" key="3">
    <source>
        <dbReference type="ARBA" id="ARBA00022491"/>
    </source>
</evidence>
<dbReference type="PANTHER" id="PTHR13831">
    <property type="entry name" value="MEMBER OF THE HIR1 FAMILY OF WD-REPEAT PROTEINS"/>
    <property type="match status" value="1"/>
</dbReference>
<dbReference type="Pfam" id="PF07569">
    <property type="entry name" value="Hira"/>
    <property type="match status" value="1"/>
</dbReference>
<comment type="caution">
    <text evidence="14">The sequence shown here is derived from an EMBL/GenBank/DDBJ whole genome shotgun (WGS) entry which is preliminary data.</text>
</comment>
<dbReference type="PROSITE" id="PS50294">
    <property type="entry name" value="WD_REPEATS_REGION"/>
    <property type="match status" value="1"/>
</dbReference>
<keyword evidence="3 11" id="KW-0678">Repressor</keyword>
<sequence length="1007" mass="112685">MRFIQLPNALHKSLIDLISLNSSNQKLATGGKDGTVYIWNALQLTDLLTSTTTGPDGDKITNASVDDVKGPDPISTIAVHKCPVTLVRWSPTNESTLITGDENNQLYIHIDQLSLRIYPYPQCKSEIDFDSDSDLVEVDSVIDISWSHDGRLVAWSTSYGEIHLYDIKKHTHQTLTSLINGGKHPFVIQRSLAFDPTNNYLMSIGDDTLIYLFQYAFVNDFYQFRLISKISKIINKQAFNSKYKRISWSPDGEFASIPSANRNSTSLISLVSRSLQWQHKVSLVGHDYSCEVISFNPKIYQNTSDPERIYSILASAGSDKVLAIWNTTKDTPLLVMNDISSAPVVDMCWNSEGNCLYLASQDGHLSICRFEDSDLGIEISKEKLDHLMKFEKEYLKPLNHKYEVQTSKKNAPPIEYLNQKDAVDITIASTIEKNEKNGKISNSSVEESNKLSNSNHNSSDLKSGESTSLIPEIPPAPEMDAPEMAGDALLNAMESRLSKGGNTATQMDSLPSSSSFSTKNGATSTPPVINKPTLNKVVMKNGKKRIQPTLITKTKTQTDVIANAANGNSQFLAHMTTKTPMEFDKPSYSVTESLHREFKRSQTNNDSSTGTNGPSSKKLKRDLEPVKFIGSVITNPNVTFSKVRLSVPKIRMSFTISSKMEEVFVFDVKNGSGNETRPSRVTYYKKDKMLWCDFIPRFIQLATEGSQVWSVCTSDGQIIVYSKLSGKRLLPPLVLGAPLSFLESFDKYLMAVTCVGDLFVWDLETKTVHINTQLTPLLNLASKNQNDAISRSENITMCSVTRSGIPIATLANGSGYLFNSALESWQTITESWWAFGSHYWDSNDDNTKKPIGTSEEPSIIDLLEHKTNEEIIKRNRAGRGKYFNKISKNMIMKEGFESLENTISLSHLENRILCCQILGETKDFKRFFVTYVQRLCELGHKAKLFDICDQLLKEKDELSQLICGLDRILLLKEVILSCASYRDSQRVLVHFAKKIGVLVNDVDGIQL</sequence>
<dbReference type="GO" id="GO:0031491">
    <property type="term" value="F:nucleosome binding"/>
    <property type="evidence" value="ECO:0007669"/>
    <property type="project" value="TreeGrafter"/>
</dbReference>
<evidence type="ECO:0000256" key="6">
    <source>
        <dbReference type="ARBA" id="ARBA00022853"/>
    </source>
</evidence>
<dbReference type="Gene3D" id="2.130.10.10">
    <property type="entry name" value="YVTN repeat-like/Quinoprotein amine dehydrogenase"/>
    <property type="match status" value="2"/>
</dbReference>
<dbReference type="InterPro" id="IPR019015">
    <property type="entry name" value="HIRA_B_motif"/>
</dbReference>
<dbReference type="PANTHER" id="PTHR13831:SF1">
    <property type="entry name" value="PROTEIN HIR2"/>
    <property type="match status" value="1"/>
</dbReference>
<dbReference type="GO" id="GO:0000785">
    <property type="term" value="C:chromatin"/>
    <property type="evidence" value="ECO:0007669"/>
    <property type="project" value="TreeGrafter"/>
</dbReference>
<keyword evidence="15" id="KW-1185">Reference proteome</keyword>
<keyword evidence="6 11" id="KW-0156">Chromatin regulator</keyword>
<dbReference type="PROSITE" id="PS50082">
    <property type="entry name" value="WD_REPEATS_2"/>
    <property type="match status" value="1"/>
</dbReference>
<dbReference type="GO" id="GO:0006355">
    <property type="term" value="P:regulation of DNA-templated transcription"/>
    <property type="evidence" value="ECO:0007669"/>
    <property type="project" value="InterPro"/>
</dbReference>
<dbReference type="RefSeq" id="XP_043049031.1">
    <property type="nucleotide sequence ID" value="XM_043191388.1"/>
</dbReference>
<dbReference type="Proteomes" id="UP000790833">
    <property type="component" value="Unassembled WGS sequence"/>
</dbReference>
<name>A0A9P8AI48_9ASCO</name>
<evidence type="ECO:0000256" key="12">
    <source>
        <dbReference type="SAM" id="MobiDB-lite"/>
    </source>
</evidence>
<dbReference type="InterPro" id="IPR015943">
    <property type="entry name" value="WD40/YVTN_repeat-like_dom_sf"/>
</dbReference>
<dbReference type="GO" id="GO:0006351">
    <property type="term" value="P:DNA-templated transcription"/>
    <property type="evidence" value="ECO:0007669"/>
    <property type="project" value="InterPro"/>
</dbReference>
<feature type="region of interest" description="Disordered" evidence="12">
    <location>
        <begin position="499"/>
        <end position="531"/>
    </location>
</feature>
<dbReference type="SUPFAM" id="SSF50978">
    <property type="entry name" value="WD40 repeat-like"/>
    <property type="match status" value="1"/>
</dbReference>
<keyword evidence="7 11" id="KW-0805">Transcription regulation</keyword>
<protein>
    <recommendedName>
        <fullName evidence="11">Protein HIR</fullName>
    </recommendedName>
</protein>
<evidence type="ECO:0000256" key="1">
    <source>
        <dbReference type="ARBA" id="ARBA00004123"/>
    </source>
</evidence>
<evidence type="ECO:0000256" key="2">
    <source>
        <dbReference type="ARBA" id="ARBA00007306"/>
    </source>
</evidence>
<evidence type="ECO:0000256" key="9">
    <source>
        <dbReference type="ARBA" id="ARBA00023242"/>
    </source>
</evidence>
<reference evidence="14" key="1">
    <citation type="submission" date="2021-03" db="EMBL/GenBank/DDBJ databases">
        <authorList>
            <person name="Palmer J.M."/>
        </authorList>
    </citation>
    <scope>NUCLEOTIDE SEQUENCE</scope>
    <source>
        <strain evidence="14">ARV_011</strain>
    </source>
</reference>
<feature type="compositionally biased region" description="Polar residues" evidence="12">
    <location>
        <begin position="500"/>
        <end position="527"/>
    </location>
</feature>
<dbReference type="Pfam" id="PF09453">
    <property type="entry name" value="HIRA_B"/>
    <property type="match status" value="1"/>
</dbReference>
<keyword evidence="4 10" id="KW-0853">WD repeat</keyword>
<evidence type="ECO:0000313" key="15">
    <source>
        <dbReference type="Proteomes" id="UP000790833"/>
    </source>
</evidence>
<keyword evidence="5 11" id="KW-0677">Repeat</keyword>
<dbReference type="InterPro" id="IPR031120">
    <property type="entry name" value="HIR1-like"/>
</dbReference>
<dbReference type="GeneID" id="66113924"/>
<evidence type="ECO:0000256" key="4">
    <source>
        <dbReference type="ARBA" id="ARBA00022574"/>
    </source>
</evidence>
<evidence type="ECO:0000256" key="11">
    <source>
        <dbReference type="RuleBase" id="RU364014"/>
    </source>
</evidence>
<dbReference type="InterPro" id="IPR036322">
    <property type="entry name" value="WD40_repeat_dom_sf"/>
</dbReference>
<feature type="compositionally biased region" description="Polar residues" evidence="12">
    <location>
        <begin position="601"/>
        <end position="615"/>
    </location>
</feature>
<dbReference type="InterPro" id="IPR001680">
    <property type="entry name" value="WD40_rpt"/>
</dbReference>
<dbReference type="SUPFAM" id="SSF69304">
    <property type="entry name" value="Tricorn protease N-terminal domain"/>
    <property type="match status" value="1"/>
</dbReference>
<keyword evidence="9 11" id="KW-0539">Nucleus</keyword>
<dbReference type="GO" id="GO:0000417">
    <property type="term" value="C:HIR complex"/>
    <property type="evidence" value="ECO:0007669"/>
    <property type="project" value="TreeGrafter"/>
</dbReference>
<evidence type="ECO:0000256" key="10">
    <source>
        <dbReference type="PROSITE-ProRule" id="PRU00221"/>
    </source>
</evidence>
<dbReference type="GO" id="GO:0005634">
    <property type="term" value="C:nucleus"/>
    <property type="evidence" value="ECO:0007669"/>
    <property type="project" value="UniProtKB-SubCell"/>
</dbReference>
<dbReference type="AlphaFoldDB" id="A0A9P8AI48"/>
<evidence type="ECO:0000256" key="7">
    <source>
        <dbReference type="ARBA" id="ARBA00023015"/>
    </source>
</evidence>
<gene>
    <name evidence="14" type="primary">HIR2</name>
    <name evidence="14" type="ORF">KQ657_000550</name>
</gene>
<comment type="function">
    <text evidence="11">Required for replication-independent chromatin assembly and for the periodic repression of histone gene transcription during the cell cycle.</text>
</comment>
<dbReference type="InterPro" id="IPR011494">
    <property type="entry name" value="HIRA-like_C"/>
</dbReference>
<feature type="compositionally biased region" description="Low complexity" evidence="12">
    <location>
        <begin position="450"/>
        <end position="461"/>
    </location>
</feature>
<feature type="region of interest" description="Disordered" evidence="12">
    <location>
        <begin position="438"/>
        <end position="482"/>
    </location>
</feature>
<keyword evidence="8 11" id="KW-0804">Transcription</keyword>
<dbReference type="EMBL" id="JAHMUF010000011">
    <property type="protein sequence ID" value="KAG7193483.1"/>
    <property type="molecule type" value="Genomic_DNA"/>
</dbReference>
<dbReference type="SMART" id="SM00320">
    <property type="entry name" value="WD40"/>
    <property type="match status" value="6"/>
</dbReference>
<dbReference type="Pfam" id="PF00400">
    <property type="entry name" value="WD40"/>
    <property type="match status" value="1"/>
</dbReference>
<feature type="region of interest" description="Disordered" evidence="12">
    <location>
        <begin position="592"/>
        <end position="620"/>
    </location>
</feature>
<comment type="subcellular location">
    <subcellularLocation>
        <location evidence="1 11">Nucleus</location>
    </subcellularLocation>
</comment>
<comment type="similarity">
    <text evidence="2 11">Belongs to the WD repeat HIR1 family.</text>
</comment>
<dbReference type="OrthoDB" id="1741719at2759"/>
<evidence type="ECO:0000313" key="14">
    <source>
        <dbReference type="EMBL" id="KAG7193483.1"/>
    </source>
</evidence>